<dbReference type="InterPro" id="IPR004358">
    <property type="entry name" value="Sig_transdc_His_kin-like_C"/>
</dbReference>
<dbReference type="SUPFAM" id="SSF55874">
    <property type="entry name" value="ATPase domain of HSP90 chaperone/DNA topoisomerase II/histidine kinase"/>
    <property type="match status" value="1"/>
</dbReference>
<feature type="transmembrane region" description="Helical" evidence="9">
    <location>
        <begin position="12"/>
        <end position="30"/>
    </location>
</feature>
<evidence type="ECO:0000256" key="7">
    <source>
        <dbReference type="ARBA" id="ARBA00022840"/>
    </source>
</evidence>
<evidence type="ECO:0000256" key="4">
    <source>
        <dbReference type="ARBA" id="ARBA00022679"/>
    </source>
</evidence>
<evidence type="ECO:0000313" key="12">
    <source>
        <dbReference type="Proteomes" id="UP000316626"/>
    </source>
</evidence>
<comment type="catalytic activity">
    <reaction evidence="1">
        <text>ATP + protein L-histidine = ADP + protein N-phospho-L-histidine.</text>
        <dbReference type="EC" id="2.7.13.3"/>
    </reaction>
</comment>
<name>A0A544TRJ5_9BACI</name>
<dbReference type="PANTHER" id="PTHR44936:SF9">
    <property type="entry name" value="SENSOR PROTEIN CREC"/>
    <property type="match status" value="1"/>
</dbReference>
<keyword evidence="8" id="KW-0902">Two-component regulatory system</keyword>
<dbReference type="InterPro" id="IPR036890">
    <property type="entry name" value="HATPase_C_sf"/>
</dbReference>
<keyword evidence="6" id="KW-0418">Kinase</keyword>
<dbReference type="InterPro" id="IPR050980">
    <property type="entry name" value="2C_sensor_his_kinase"/>
</dbReference>
<evidence type="ECO:0000256" key="1">
    <source>
        <dbReference type="ARBA" id="ARBA00000085"/>
    </source>
</evidence>
<feature type="transmembrane region" description="Helical" evidence="9">
    <location>
        <begin position="98"/>
        <end position="115"/>
    </location>
</feature>
<feature type="domain" description="Histidine kinase" evidence="10">
    <location>
        <begin position="219"/>
        <end position="420"/>
    </location>
</feature>
<evidence type="ECO:0000256" key="3">
    <source>
        <dbReference type="ARBA" id="ARBA00022553"/>
    </source>
</evidence>
<protein>
    <recommendedName>
        <fullName evidence="2">histidine kinase</fullName>
        <ecNumber evidence="2">2.7.13.3</ecNumber>
    </recommendedName>
</protein>
<feature type="transmembrane region" description="Helical" evidence="9">
    <location>
        <begin position="67"/>
        <end position="86"/>
    </location>
</feature>
<dbReference type="EMBL" id="VDGI01000008">
    <property type="protein sequence ID" value="TQR20062.1"/>
    <property type="molecule type" value="Genomic_DNA"/>
</dbReference>
<dbReference type="GO" id="GO:0000160">
    <property type="term" value="P:phosphorelay signal transduction system"/>
    <property type="evidence" value="ECO:0007669"/>
    <property type="project" value="UniProtKB-KW"/>
</dbReference>
<dbReference type="PROSITE" id="PS50109">
    <property type="entry name" value="HIS_KIN"/>
    <property type="match status" value="1"/>
</dbReference>
<reference evidence="11 12" key="1">
    <citation type="submission" date="2019-06" db="EMBL/GenBank/DDBJ databases">
        <title>Psychrobacillus vulpis sp. nov., a new species isolated from feces of a red fox that inhabits in The Tablas de Daimiel Natural Park, Albacete, Spain.</title>
        <authorList>
            <person name="Rodriguez M."/>
            <person name="Reina J.C."/>
            <person name="Bejar V."/>
            <person name="Llamas I."/>
        </authorList>
    </citation>
    <scope>NUCLEOTIDE SEQUENCE [LARGE SCALE GENOMIC DNA]</scope>
    <source>
        <strain evidence="11 12">Z8</strain>
    </source>
</reference>
<feature type="transmembrane region" description="Helical" evidence="9">
    <location>
        <begin position="42"/>
        <end position="60"/>
    </location>
</feature>
<proteinExistence type="predicted"/>
<feature type="transmembrane region" description="Helical" evidence="9">
    <location>
        <begin position="122"/>
        <end position="140"/>
    </location>
</feature>
<organism evidence="11 12">
    <name type="scientific">Psychrobacillus vulpis</name>
    <dbReference type="NCBI Taxonomy" id="2325572"/>
    <lineage>
        <taxon>Bacteria</taxon>
        <taxon>Bacillati</taxon>
        <taxon>Bacillota</taxon>
        <taxon>Bacilli</taxon>
        <taxon>Bacillales</taxon>
        <taxon>Bacillaceae</taxon>
        <taxon>Psychrobacillus</taxon>
    </lineage>
</organism>
<dbReference type="InterPro" id="IPR005467">
    <property type="entry name" value="His_kinase_dom"/>
</dbReference>
<dbReference type="OrthoDB" id="1674512at2"/>
<dbReference type="AlphaFoldDB" id="A0A544TRJ5"/>
<feature type="transmembrane region" description="Helical" evidence="9">
    <location>
        <begin position="160"/>
        <end position="181"/>
    </location>
</feature>
<dbReference type="GO" id="GO:0005524">
    <property type="term" value="F:ATP binding"/>
    <property type="evidence" value="ECO:0007669"/>
    <property type="project" value="UniProtKB-KW"/>
</dbReference>
<dbReference type="InterPro" id="IPR003594">
    <property type="entry name" value="HATPase_dom"/>
</dbReference>
<evidence type="ECO:0000256" key="9">
    <source>
        <dbReference type="SAM" id="Phobius"/>
    </source>
</evidence>
<dbReference type="PANTHER" id="PTHR44936">
    <property type="entry name" value="SENSOR PROTEIN CREC"/>
    <property type="match status" value="1"/>
</dbReference>
<dbReference type="EC" id="2.7.13.3" evidence="2"/>
<evidence type="ECO:0000259" key="10">
    <source>
        <dbReference type="PROSITE" id="PS50109"/>
    </source>
</evidence>
<dbReference type="SMART" id="SM00387">
    <property type="entry name" value="HATPase_c"/>
    <property type="match status" value="1"/>
</dbReference>
<keyword evidence="5" id="KW-0547">Nucleotide-binding</keyword>
<keyword evidence="9" id="KW-0472">Membrane</keyword>
<keyword evidence="3" id="KW-0597">Phosphoprotein</keyword>
<comment type="caution">
    <text evidence="11">The sequence shown here is derived from an EMBL/GenBank/DDBJ whole genome shotgun (WGS) entry which is preliminary data.</text>
</comment>
<dbReference type="RefSeq" id="WP_142642305.1">
    <property type="nucleotide sequence ID" value="NZ_VDGI01000008.1"/>
</dbReference>
<dbReference type="Proteomes" id="UP000316626">
    <property type="component" value="Unassembled WGS sequence"/>
</dbReference>
<dbReference type="Pfam" id="PF02518">
    <property type="entry name" value="HATPase_c"/>
    <property type="match status" value="1"/>
</dbReference>
<dbReference type="GO" id="GO:0004673">
    <property type="term" value="F:protein histidine kinase activity"/>
    <property type="evidence" value="ECO:0007669"/>
    <property type="project" value="UniProtKB-EC"/>
</dbReference>
<gene>
    <name evidence="11" type="ORF">FG384_09200</name>
</gene>
<evidence type="ECO:0000256" key="8">
    <source>
        <dbReference type="ARBA" id="ARBA00023012"/>
    </source>
</evidence>
<dbReference type="Gene3D" id="3.30.565.10">
    <property type="entry name" value="Histidine kinase-like ATPase, C-terminal domain"/>
    <property type="match status" value="1"/>
</dbReference>
<keyword evidence="9" id="KW-1133">Transmembrane helix</keyword>
<accession>A0A544TRJ5</accession>
<sequence length="426" mass="48441">MFFTHRFFKKEFYRSGFMLMLLIALVTSIISEVKVIPFDEESFRFGLGSITFFLLILIWSPASLIRTGFVTGLTVVCLRIFGDVVLNDIQVTLSLKNHLPAFLFYFLFALGLHIIKVNRYKTFPLLLGAWATLFEFLGNGMEQLTRQLLLHHTLLSLKEWALLLGVALFRSYFVVGLYSSFTISEQKKRLEETLGVGSELYAETLYLQKLMNHIEQVTASSHDLYRQLKKKELHELSIQALHIAQEIHEVKKDSQRILSGLSKITVSKVDNPLFLSDVLNFVVSANEKYSELLKKNVTFHLMATIDYETDQQIPLLALLNNLTANAVEAISHKGEIMIEIFEESTRTCFVIKDTGAGILEEDVSVIFEPGYTTKFNDQGVAATGIGLSHVKEIIHTLKGKIQIETPKIGTVFRIEIPTENIRKRVE</sequence>
<keyword evidence="9" id="KW-0812">Transmembrane</keyword>
<evidence type="ECO:0000313" key="11">
    <source>
        <dbReference type="EMBL" id="TQR20062.1"/>
    </source>
</evidence>
<keyword evidence="7 11" id="KW-0067">ATP-binding</keyword>
<dbReference type="PRINTS" id="PR00344">
    <property type="entry name" value="BCTRLSENSOR"/>
</dbReference>
<evidence type="ECO:0000256" key="2">
    <source>
        <dbReference type="ARBA" id="ARBA00012438"/>
    </source>
</evidence>
<evidence type="ECO:0000256" key="6">
    <source>
        <dbReference type="ARBA" id="ARBA00022777"/>
    </source>
</evidence>
<keyword evidence="4" id="KW-0808">Transferase</keyword>
<keyword evidence="12" id="KW-1185">Reference proteome</keyword>
<evidence type="ECO:0000256" key="5">
    <source>
        <dbReference type="ARBA" id="ARBA00022741"/>
    </source>
</evidence>